<proteinExistence type="predicted"/>
<organism evidence="6 7">
    <name type="scientific">Planomonospora sphaerica</name>
    <dbReference type="NCBI Taxonomy" id="161355"/>
    <lineage>
        <taxon>Bacteria</taxon>
        <taxon>Bacillati</taxon>
        <taxon>Actinomycetota</taxon>
        <taxon>Actinomycetes</taxon>
        <taxon>Streptosporangiales</taxon>
        <taxon>Streptosporangiaceae</taxon>
        <taxon>Planomonospora</taxon>
    </lineage>
</organism>
<dbReference type="STRING" id="161355.PS9374_04386"/>
<dbReference type="Gene3D" id="1.10.357.10">
    <property type="entry name" value="Tetracycline Repressor, domain 2"/>
    <property type="match status" value="1"/>
</dbReference>
<dbReference type="GO" id="GO:0003700">
    <property type="term" value="F:DNA-binding transcription factor activity"/>
    <property type="evidence" value="ECO:0007669"/>
    <property type="project" value="TreeGrafter"/>
</dbReference>
<keyword evidence="2 4" id="KW-0238">DNA-binding</keyword>
<evidence type="ECO:0000256" key="2">
    <source>
        <dbReference type="ARBA" id="ARBA00023125"/>
    </source>
</evidence>
<dbReference type="InterPro" id="IPR001647">
    <property type="entry name" value="HTH_TetR"/>
</dbReference>
<keyword evidence="1" id="KW-0805">Transcription regulation</keyword>
<dbReference type="InterPro" id="IPR050109">
    <property type="entry name" value="HTH-type_TetR-like_transc_reg"/>
</dbReference>
<feature type="domain" description="HTH tetR-type" evidence="5">
    <location>
        <begin position="1"/>
        <end position="54"/>
    </location>
</feature>
<dbReference type="PANTHER" id="PTHR30055:SF151">
    <property type="entry name" value="TRANSCRIPTIONAL REGULATORY PROTEIN"/>
    <property type="match status" value="1"/>
</dbReference>
<dbReference type="Pfam" id="PF00440">
    <property type="entry name" value="TetR_N"/>
    <property type="match status" value="1"/>
</dbReference>
<gene>
    <name evidence="6" type="ORF">PS9374_04386</name>
</gene>
<dbReference type="SUPFAM" id="SSF48498">
    <property type="entry name" value="Tetracyclin repressor-like, C-terminal domain"/>
    <property type="match status" value="1"/>
</dbReference>
<name>A0A171DIJ4_9ACTN</name>
<dbReference type="InterPro" id="IPR036271">
    <property type="entry name" value="Tet_transcr_reg_TetR-rel_C_sf"/>
</dbReference>
<reference evidence="7" key="2">
    <citation type="submission" date="2016-04" db="EMBL/GenBank/DDBJ databases">
        <title>Planomonospora sphaerica JCM9374 whole genome shotgun sequence.</title>
        <authorList>
            <person name="Suzuki T."/>
            <person name="Dohra H."/>
            <person name="Kodani S."/>
        </authorList>
    </citation>
    <scope>NUCLEOTIDE SEQUENCE [LARGE SCALE GENOMIC DNA]</scope>
    <source>
        <strain evidence="7">JCM 9374</strain>
    </source>
</reference>
<feature type="DNA-binding region" description="H-T-H motif" evidence="4">
    <location>
        <begin position="17"/>
        <end position="36"/>
    </location>
</feature>
<evidence type="ECO:0000313" key="6">
    <source>
        <dbReference type="EMBL" id="GAT68721.1"/>
    </source>
</evidence>
<dbReference type="AlphaFoldDB" id="A0A171DIJ4"/>
<dbReference type="GO" id="GO:0000976">
    <property type="term" value="F:transcription cis-regulatory region binding"/>
    <property type="evidence" value="ECO:0007669"/>
    <property type="project" value="TreeGrafter"/>
</dbReference>
<protein>
    <submittedName>
        <fullName evidence="6">TetR family transcriptional regulator</fullName>
    </submittedName>
</protein>
<dbReference type="PANTHER" id="PTHR30055">
    <property type="entry name" value="HTH-TYPE TRANSCRIPTIONAL REGULATOR RUTR"/>
    <property type="match status" value="1"/>
</dbReference>
<dbReference type="GO" id="GO:0045892">
    <property type="term" value="P:negative regulation of DNA-templated transcription"/>
    <property type="evidence" value="ECO:0007669"/>
    <property type="project" value="InterPro"/>
</dbReference>
<evidence type="ECO:0000256" key="3">
    <source>
        <dbReference type="ARBA" id="ARBA00023163"/>
    </source>
</evidence>
<dbReference type="Pfam" id="PF02909">
    <property type="entry name" value="TetR_C_1"/>
    <property type="match status" value="1"/>
</dbReference>
<dbReference type="PROSITE" id="PS50977">
    <property type="entry name" value="HTH_TETR_2"/>
    <property type="match status" value="1"/>
</dbReference>
<dbReference type="SUPFAM" id="SSF46689">
    <property type="entry name" value="Homeodomain-like"/>
    <property type="match status" value="1"/>
</dbReference>
<evidence type="ECO:0000313" key="7">
    <source>
        <dbReference type="Proteomes" id="UP000077701"/>
    </source>
</evidence>
<sequence length="190" mass="20666">MAAGRRVAESEGVGGLTIRRVAAELGAAPMAIYRHVEDKQALIIEILDDVAKGLPPLPGGEGTPQERLVTAFAGVDAYLARHVWVVEILRQGELFAPRASALFMWTLDRFGELGLDDHQGADAYAQLWWYILGHLCYLPSVAPERRAAREEILASSVADPGRARRAVGSFDHEAVFVNGLRILVDALAAR</sequence>
<dbReference type="EMBL" id="BDCX01000010">
    <property type="protein sequence ID" value="GAT68721.1"/>
    <property type="molecule type" value="Genomic_DNA"/>
</dbReference>
<keyword evidence="3" id="KW-0804">Transcription</keyword>
<evidence type="ECO:0000256" key="1">
    <source>
        <dbReference type="ARBA" id="ARBA00023015"/>
    </source>
</evidence>
<evidence type="ECO:0000259" key="5">
    <source>
        <dbReference type="PROSITE" id="PS50977"/>
    </source>
</evidence>
<evidence type="ECO:0000256" key="4">
    <source>
        <dbReference type="PROSITE-ProRule" id="PRU00335"/>
    </source>
</evidence>
<dbReference type="InterPro" id="IPR009057">
    <property type="entry name" value="Homeodomain-like_sf"/>
</dbReference>
<reference evidence="6 7" key="1">
    <citation type="journal article" date="2016" name="Genome Announc.">
        <title>Draft Genome Sequence of Planomonospora sphaerica JCM9374, a Rare Actinomycete.</title>
        <authorList>
            <person name="Dohra H."/>
            <person name="Suzuki T."/>
            <person name="Inoue Y."/>
            <person name="Kodani S."/>
        </authorList>
    </citation>
    <scope>NUCLEOTIDE SEQUENCE [LARGE SCALE GENOMIC DNA]</scope>
    <source>
        <strain evidence="6 7">JCM 9374</strain>
    </source>
</reference>
<dbReference type="InterPro" id="IPR004111">
    <property type="entry name" value="Repressor_TetR_C"/>
</dbReference>
<dbReference type="Proteomes" id="UP000077701">
    <property type="component" value="Unassembled WGS sequence"/>
</dbReference>
<accession>A0A171DIJ4</accession>
<comment type="caution">
    <text evidence="6">The sequence shown here is derived from an EMBL/GenBank/DDBJ whole genome shotgun (WGS) entry which is preliminary data.</text>
</comment>
<keyword evidence="7" id="KW-1185">Reference proteome</keyword>